<evidence type="ECO:0000313" key="2">
    <source>
        <dbReference type="Proteomes" id="UP000516437"/>
    </source>
</evidence>
<proteinExistence type="predicted"/>
<reference evidence="1 2" key="1">
    <citation type="journal article" date="2019" name="Plant Biotechnol. J.">
        <title>The red bayberry genome and genetic basis of sex determination.</title>
        <authorList>
            <person name="Jia H.M."/>
            <person name="Jia H.J."/>
            <person name="Cai Q.L."/>
            <person name="Wang Y."/>
            <person name="Zhao H.B."/>
            <person name="Yang W.F."/>
            <person name="Wang G.Y."/>
            <person name="Li Y.H."/>
            <person name="Zhan D.L."/>
            <person name="Shen Y.T."/>
            <person name="Niu Q.F."/>
            <person name="Chang L."/>
            <person name="Qiu J."/>
            <person name="Zhao L."/>
            <person name="Xie H.B."/>
            <person name="Fu W.Y."/>
            <person name="Jin J."/>
            <person name="Li X.W."/>
            <person name="Jiao Y."/>
            <person name="Zhou C.C."/>
            <person name="Tu T."/>
            <person name="Chai C.Y."/>
            <person name="Gao J.L."/>
            <person name="Fan L.J."/>
            <person name="van de Weg E."/>
            <person name="Wang J.Y."/>
            <person name="Gao Z.S."/>
        </authorList>
    </citation>
    <scope>NUCLEOTIDE SEQUENCE [LARGE SCALE GENOMIC DNA]</scope>
    <source>
        <tissue evidence="1">Leaves</tissue>
    </source>
</reference>
<keyword evidence="2" id="KW-1185">Reference proteome</keyword>
<evidence type="ECO:0000313" key="1">
    <source>
        <dbReference type="EMBL" id="KAB1227710.1"/>
    </source>
</evidence>
<dbReference type="AlphaFoldDB" id="A0A6A1WYL2"/>
<gene>
    <name evidence="1" type="ORF">CJ030_MR1G004262</name>
</gene>
<organism evidence="1 2">
    <name type="scientific">Morella rubra</name>
    <name type="common">Chinese bayberry</name>
    <dbReference type="NCBI Taxonomy" id="262757"/>
    <lineage>
        <taxon>Eukaryota</taxon>
        <taxon>Viridiplantae</taxon>
        <taxon>Streptophyta</taxon>
        <taxon>Embryophyta</taxon>
        <taxon>Tracheophyta</taxon>
        <taxon>Spermatophyta</taxon>
        <taxon>Magnoliopsida</taxon>
        <taxon>eudicotyledons</taxon>
        <taxon>Gunneridae</taxon>
        <taxon>Pentapetalae</taxon>
        <taxon>rosids</taxon>
        <taxon>fabids</taxon>
        <taxon>Fagales</taxon>
        <taxon>Myricaceae</taxon>
        <taxon>Morella</taxon>
    </lineage>
</organism>
<comment type="caution">
    <text evidence="1">The sequence shown here is derived from an EMBL/GenBank/DDBJ whole genome shotgun (WGS) entry which is preliminary data.</text>
</comment>
<name>A0A6A1WYL2_9ROSI</name>
<dbReference type="EMBL" id="RXIC02000019">
    <property type="protein sequence ID" value="KAB1227710.1"/>
    <property type="molecule type" value="Genomic_DNA"/>
</dbReference>
<accession>A0A6A1WYL2</accession>
<sequence>MEGRTFPVGPNKHSDIRRMQRMVGDDLAAHAMSQPTEQQMHDQVCHKANQYHRDEGDQCPRVQRQEWQLNKKLHVLVRSWAFL</sequence>
<protein>
    <submittedName>
        <fullName evidence="1">Uncharacterized protein</fullName>
    </submittedName>
</protein>
<dbReference type="Proteomes" id="UP000516437">
    <property type="component" value="Chromosome 1"/>
</dbReference>